<keyword evidence="5" id="KW-0812">Transmembrane</keyword>
<accession>A0ABQ8ETZ0</accession>
<evidence type="ECO:0000256" key="3">
    <source>
        <dbReference type="ARBA" id="ARBA00020796"/>
    </source>
</evidence>
<feature type="compositionally biased region" description="Low complexity" evidence="12">
    <location>
        <begin position="10"/>
        <end position="27"/>
    </location>
</feature>
<gene>
    <name evidence="13" type="ORF">BASA50_000446</name>
</gene>
<evidence type="ECO:0000256" key="11">
    <source>
        <dbReference type="ARBA" id="ARBA00023136"/>
    </source>
</evidence>
<evidence type="ECO:0000256" key="12">
    <source>
        <dbReference type="SAM" id="MobiDB-lite"/>
    </source>
</evidence>
<comment type="subcellular location">
    <subcellularLocation>
        <location evidence="1">Mitochondrion inner membrane</location>
        <topology evidence="1">Single-pass membrane protein</topology>
    </subcellularLocation>
</comment>
<evidence type="ECO:0000256" key="2">
    <source>
        <dbReference type="ARBA" id="ARBA00006355"/>
    </source>
</evidence>
<evidence type="ECO:0000256" key="8">
    <source>
        <dbReference type="ARBA" id="ARBA00022989"/>
    </source>
</evidence>
<keyword evidence="7" id="KW-0653">Protein transport</keyword>
<evidence type="ECO:0000256" key="10">
    <source>
        <dbReference type="ARBA" id="ARBA00023128"/>
    </source>
</evidence>
<evidence type="ECO:0000256" key="1">
    <source>
        <dbReference type="ARBA" id="ARBA00004434"/>
    </source>
</evidence>
<evidence type="ECO:0000256" key="9">
    <source>
        <dbReference type="ARBA" id="ARBA00023010"/>
    </source>
</evidence>
<dbReference type="InterPro" id="IPR021056">
    <property type="entry name" value="Mt_import_IM_translocase_Tim54"/>
</dbReference>
<keyword evidence="11" id="KW-0472">Membrane</keyword>
<evidence type="ECO:0000313" key="14">
    <source>
        <dbReference type="Proteomes" id="UP001648503"/>
    </source>
</evidence>
<sequence>MAEQATVNPTGTTAGTATGTATSAATGTTTGAAYNKPSFFRLPSRNWTIFWTVTASIAGLAAYDKWQLHCVRQSLANRANSIAILPMEPHVLPRKVIVYIEPTHWARYWFKEYIKPVFDAAALDYDLVEPPHVATIRDRARQVIWKAREMHNDQLLTAQQKRSADEKRRTLFGWIKSYFYVASEIDPLLSLPPGLRLPKYDPSIGLVAVGPMVWRNVLLGITEGNRTVPIDIQVPVDVPASSIEEAKTKDLSDPKQPDSDPSTVESAAATADATMVQQDTVNASETALNSHTPEVVKLDSPIIKTVLKTIPSTPSDSYALDSSIAFPPLGFITGKNQSGWTGFPYRIIGFFNQRTLASQIGEQALQVAFEHTRPFVAGQDELCGVEDLKALPALVEDKAGVSEEDRILDSQCREALLFDSMDAGLANRLSVYN</sequence>
<dbReference type="Pfam" id="PF11711">
    <property type="entry name" value="Tim54"/>
    <property type="match status" value="1"/>
</dbReference>
<evidence type="ECO:0000313" key="13">
    <source>
        <dbReference type="EMBL" id="KAH6586491.1"/>
    </source>
</evidence>
<dbReference type="Proteomes" id="UP001648503">
    <property type="component" value="Unassembled WGS sequence"/>
</dbReference>
<feature type="region of interest" description="Disordered" evidence="12">
    <location>
        <begin position="245"/>
        <end position="268"/>
    </location>
</feature>
<dbReference type="EMBL" id="JAFCIX010000573">
    <property type="protein sequence ID" value="KAH6586491.1"/>
    <property type="molecule type" value="Genomic_DNA"/>
</dbReference>
<comment type="similarity">
    <text evidence="2">Belongs to the TIM54 family.</text>
</comment>
<feature type="region of interest" description="Disordered" evidence="12">
    <location>
        <begin position="1"/>
        <end position="27"/>
    </location>
</feature>
<keyword evidence="14" id="KW-1185">Reference proteome</keyword>
<protein>
    <recommendedName>
        <fullName evidence="3">Mitochondrial import inner membrane translocase subunit TIM54</fullName>
    </recommendedName>
</protein>
<keyword evidence="4" id="KW-0813">Transport</keyword>
<keyword evidence="8" id="KW-1133">Transmembrane helix</keyword>
<evidence type="ECO:0000256" key="6">
    <source>
        <dbReference type="ARBA" id="ARBA00022792"/>
    </source>
</evidence>
<feature type="compositionally biased region" description="Basic and acidic residues" evidence="12">
    <location>
        <begin position="245"/>
        <end position="258"/>
    </location>
</feature>
<keyword evidence="9" id="KW-0811">Translocation</keyword>
<proteinExistence type="inferred from homology"/>
<evidence type="ECO:0000256" key="5">
    <source>
        <dbReference type="ARBA" id="ARBA00022692"/>
    </source>
</evidence>
<keyword evidence="6" id="KW-0999">Mitochondrion inner membrane</keyword>
<evidence type="ECO:0000256" key="4">
    <source>
        <dbReference type="ARBA" id="ARBA00022448"/>
    </source>
</evidence>
<evidence type="ECO:0000256" key="7">
    <source>
        <dbReference type="ARBA" id="ARBA00022927"/>
    </source>
</evidence>
<name>A0ABQ8ETZ0_9FUNG</name>
<keyword evidence="10" id="KW-0496">Mitochondrion</keyword>
<organism evidence="13 14">
    <name type="scientific">Batrachochytrium salamandrivorans</name>
    <dbReference type="NCBI Taxonomy" id="1357716"/>
    <lineage>
        <taxon>Eukaryota</taxon>
        <taxon>Fungi</taxon>
        <taxon>Fungi incertae sedis</taxon>
        <taxon>Chytridiomycota</taxon>
        <taxon>Chytridiomycota incertae sedis</taxon>
        <taxon>Chytridiomycetes</taxon>
        <taxon>Rhizophydiales</taxon>
        <taxon>Rhizophydiales incertae sedis</taxon>
        <taxon>Batrachochytrium</taxon>
    </lineage>
</organism>
<reference evidence="13 14" key="1">
    <citation type="submission" date="2021-02" db="EMBL/GenBank/DDBJ databases">
        <title>Variation within the Batrachochytrium salamandrivorans European outbreak.</title>
        <authorList>
            <person name="Kelly M."/>
            <person name="Pasmans F."/>
            <person name="Shea T.P."/>
            <person name="Munoz J.F."/>
            <person name="Carranza S."/>
            <person name="Cuomo C.A."/>
            <person name="Martel A."/>
        </authorList>
    </citation>
    <scope>NUCLEOTIDE SEQUENCE [LARGE SCALE GENOMIC DNA]</scope>
    <source>
        <strain evidence="13 14">AMFP18/2</strain>
    </source>
</reference>
<comment type="caution">
    <text evidence="13">The sequence shown here is derived from an EMBL/GenBank/DDBJ whole genome shotgun (WGS) entry which is preliminary data.</text>
</comment>